<evidence type="ECO:0000256" key="1">
    <source>
        <dbReference type="ARBA" id="ARBA00000085"/>
    </source>
</evidence>
<dbReference type="Gene3D" id="3.30.565.10">
    <property type="entry name" value="Histidine kinase-like ATPase, C-terminal domain"/>
    <property type="match status" value="1"/>
</dbReference>
<evidence type="ECO:0000256" key="11">
    <source>
        <dbReference type="SAM" id="Phobius"/>
    </source>
</evidence>
<dbReference type="SMART" id="SM00387">
    <property type="entry name" value="HATPase_c"/>
    <property type="match status" value="1"/>
</dbReference>
<evidence type="ECO:0000259" key="12">
    <source>
        <dbReference type="PROSITE" id="PS50109"/>
    </source>
</evidence>
<keyword evidence="5" id="KW-0808">Transferase</keyword>
<evidence type="ECO:0000256" key="10">
    <source>
        <dbReference type="ARBA" id="ARBA00023136"/>
    </source>
</evidence>
<evidence type="ECO:0000256" key="2">
    <source>
        <dbReference type="ARBA" id="ARBA00004370"/>
    </source>
</evidence>
<proteinExistence type="predicted"/>
<comment type="caution">
    <text evidence="14">The sequence shown here is derived from an EMBL/GenBank/DDBJ whole genome shotgun (WGS) entry which is preliminary data.</text>
</comment>
<keyword evidence="7 14" id="KW-0418">Kinase</keyword>
<gene>
    <name evidence="14" type="ORF">F1189_09630</name>
</gene>
<evidence type="ECO:0000256" key="4">
    <source>
        <dbReference type="ARBA" id="ARBA00022553"/>
    </source>
</evidence>
<dbReference type="SUPFAM" id="SSF55874">
    <property type="entry name" value="ATPase domain of HSP90 chaperone/DNA topoisomerase II/histidine kinase"/>
    <property type="match status" value="1"/>
</dbReference>
<dbReference type="RefSeq" id="WP_150040525.1">
    <property type="nucleotide sequence ID" value="NZ_OW485601.1"/>
</dbReference>
<dbReference type="InterPro" id="IPR003660">
    <property type="entry name" value="HAMP_dom"/>
</dbReference>
<evidence type="ECO:0000313" key="14">
    <source>
        <dbReference type="EMBL" id="KAA5612426.1"/>
    </source>
</evidence>
<keyword evidence="15" id="KW-1185">Reference proteome</keyword>
<dbReference type="GO" id="GO:0005886">
    <property type="term" value="C:plasma membrane"/>
    <property type="evidence" value="ECO:0007669"/>
    <property type="project" value="TreeGrafter"/>
</dbReference>
<dbReference type="PRINTS" id="PR00344">
    <property type="entry name" value="BCTRLSENSOR"/>
</dbReference>
<dbReference type="OrthoDB" id="9809567at2"/>
<dbReference type="EMBL" id="VWPK01000012">
    <property type="protein sequence ID" value="KAA5612426.1"/>
    <property type="molecule type" value="Genomic_DNA"/>
</dbReference>
<reference evidence="14 15" key="1">
    <citation type="submission" date="2019-09" db="EMBL/GenBank/DDBJ databases">
        <title>Genome sequence of Rhodovastum atsumiense, a diverse member of the Acetobacteraceae family of non-sulfur purple photosynthetic bacteria.</title>
        <authorList>
            <person name="Meyer T."/>
            <person name="Kyndt J."/>
        </authorList>
    </citation>
    <scope>NUCLEOTIDE SEQUENCE [LARGE SCALE GENOMIC DNA]</scope>
    <source>
        <strain evidence="14 15">DSM 21279</strain>
    </source>
</reference>
<dbReference type="Pfam" id="PF02518">
    <property type="entry name" value="HATPase_c"/>
    <property type="match status" value="1"/>
</dbReference>
<evidence type="ECO:0000313" key="15">
    <source>
        <dbReference type="Proteomes" id="UP000325255"/>
    </source>
</evidence>
<dbReference type="InterPro" id="IPR050428">
    <property type="entry name" value="TCS_sensor_his_kinase"/>
</dbReference>
<accession>A0A5M6IVT1</accession>
<dbReference type="InterPro" id="IPR036890">
    <property type="entry name" value="HATPase_C_sf"/>
</dbReference>
<evidence type="ECO:0000256" key="6">
    <source>
        <dbReference type="ARBA" id="ARBA00022692"/>
    </source>
</evidence>
<evidence type="ECO:0000256" key="8">
    <source>
        <dbReference type="ARBA" id="ARBA00022989"/>
    </source>
</evidence>
<evidence type="ECO:0000259" key="13">
    <source>
        <dbReference type="PROSITE" id="PS50885"/>
    </source>
</evidence>
<evidence type="ECO:0000256" key="7">
    <source>
        <dbReference type="ARBA" id="ARBA00022777"/>
    </source>
</evidence>
<protein>
    <recommendedName>
        <fullName evidence="3">histidine kinase</fullName>
        <ecNumber evidence="3">2.7.13.3</ecNumber>
    </recommendedName>
</protein>
<dbReference type="InterPro" id="IPR003594">
    <property type="entry name" value="HATPase_dom"/>
</dbReference>
<organism evidence="14 15">
    <name type="scientific">Rhodovastum atsumiense</name>
    <dbReference type="NCBI Taxonomy" id="504468"/>
    <lineage>
        <taxon>Bacteria</taxon>
        <taxon>Pseudomonadati</taxon>
        <taxon>Pseudomonadota</taxon>
        <taxon>Alphaproteobacteria</taxon>
        <taxon>Acetobacterales</taxon>
        <taxon>Acetobacteraceae</taxon>
        <taxon>Rhodovastum</taxon>
    </lineage>
</organism>
<name>A0A5M6IVT1_9PROT</name>
<dbReference type="InterPro" id="IPR005467">
    <property type="entry name" value="His_kinase_dom"/>
</dbReference>
<dbReference type="GO" id="GO:0004673">
    <property type="term" value="F:protein histidine kinase activity"/>
    <property type="evidence" value="ECO:0007669"/>
    <property type="project" value="UniProtKB-EC"/>
</dbReference>
<dbReference type="EC" id="2.7.13.3" evidence="3"/>
<comment type="catalytic activity">
    <reaction evidence="1">
        <text>ATP + protein L-histidine = ADP + protein N-phospho-L-histidine.</text>
        <dbReference type="EC" id="2.7.13.3"/>
    </reaction>
</comment>
<keyword evidence="10 11" id="KW-0472">Membrane</keyword>
<evidence type="ECO:0000256" key="9">
    <source>
        <dbReference type="ARBA" id="ARBA00023012"/>
    </source>
</evidence>
<evidence type="ECO:0000256" key="5">
    <source>
        <dbReference type="ARBA" id="ARBA00022679"/>
    </source>
</evidence>
<dbReference type="GO" id="GO:0000160">
    <property type="term" value="P:phosphorelay signal transduction system"/>
    <property type="evidence" value="ECO:0007669"/>
    <property type="project" value="UniProtKB-KW"/>
</dbReference>
<keyword evidence="4" id="KW-0597">Phosphoprotein</keyword>
<dbReference type="PROSITE" id="PS51257">
    <property type="entry name" value="PROKAR_LIPOPROTEIN"/>
    <property type="match status" value="1"/>
</dbReference>
<comment type="subcellular location">
    <subcellularLocation>
        <location evidence="2">Membrane</location>
    </subcellularLocation>
</comment>
<feature type="domain" description="HAMP" evidence="13">
    <location>
        <begin position="192"/>
        <end position="243"/>
    </location>
</feature>
<dbReference type="InterPro" id="IPR004358">
    <property type="entry name" value="Sig_transdc_His_kin-like_C"/>
</dbReference>
<dbReference type="AlphaFoldDB" id="A0A5M6IVT1"/>
<dbReference type="PANTHER" id="PTHR45436">
    <property type="entry name" value="SENSOR HISTIDINE KINASE YKOH"/>
    <property type="match status" value="1"/>
</dbReference>
<dbReference type="PANTHER" id="PTHR45436:SF5">
    <property type="entry name" value="SENSOR HISTIDINE KINASE TRCS"/>
    <property type="match status" value="1"/>
</dbReference>
<sequence>MIRKLTRVVPASLTARLSLLTCAWVACGLVAAWLLVSGQAAAYIERAFDERLTGLLDAVVAGTDLNADGTPVMRGLVSEPRFDRPFSGVYWQIEGPGGRMATSRSLWDQILPRETVPHDEVLMRKVPGPAGQHLRIAERDIALAEEGGRLRVLVAMAHDETYHEIRRLRGGLAVGFALLGAGLVVGTALQVSLLLAPLRRLRRAVADLRAGQRGRLELTAGAEVQPLIGEIDALVAQNRATVERARGHIGNLAHALRTDLAVMRNALEAPDGTDLALIRHQLAATERLVQHHLARARTAALTGATAEDVPVRAVVEELSVVLRRLFAARGMQIRVDGDGELRARCERQDLAEMLGNLMENACKWGRTLVTVTVAYAPAQVLVEVSDDGPGLPEQEIPQALSRGGRLDEAAPGTGLGLAIVADLALLYGGALSLGRATLGGLRAGLSLPAAPAIGTPRRPGGEN</sequence>
<feature type="domain" description="Histidine kinase" evidence="12">
    <location>
        <begin position="251"/>
        <end position="451"/>
    </location>
</feature>
<keyword evidence="8 11" id="KW-1133">Transmembrane helix</keyword>
<dbReference type="PROSITE" id="PS50109">
    <property type="entry name" value="HIS_KIN"/>
    <property type="match status" value="1"/>
</dbReference>
<evidence type="ECO:0000256" key="3">
    <source>
        <dbReference type="ARBA" id="ARBA00012438"/>
    </source>
</evidence>
<feature type="transmembrane region" description="Helical" evidence="11">
    <location>
        <begin position="172"/>
        <end position="196"/>
    </location>
</feature>
<keyword evidence="6 11" id="KW-0812">Transmembrane</keyword>
<dbReference type="Proteomes" id="UP000325255">
    <property type="component" value="Unassembled WGS sequence"/>
</dbReference>
<keyword evidence="9" id="KW-0902">Two-component regulatory system</keyword>
<dbReference type="PROSITE" id="PS50885">
    <property type="entry name" value="HAMP"/>
    <property type="match status" value="1"/>
</dbReference>